<feature type="region of interest" description="Disordered" evidence="1">
    <location>
        <begin position="159"/>
        <end position="280"/>
    </location>
</feature>
<dbReference type="PANTHER" id="PTHR23184:SF9">
    <property type="entry name" value="TETRATRICOPEPTIDE REPEAT PROTEIN 14"/>
    <property type="match status" value="1"/>
</dbReference>
<proteinExistence type="predicted"/>
<protein>
    <recommendedName>
        <fullName evidence="4">Retrotransposon gag domain-containing protein</fullName>
    </recommendedName>
</protein>
<sequence>MAPTRKKKSGKSKMTRRPKTRSVTQTRDDDDDGDNEATSDSEHDDGAESGSASSKRRVAMMSPAPTDQQDNDVPADTMQATSTARTASTGAMNTPPTAAGTASTVKAVVPSVTASVAADEGRRGGASVVPATQDTATMVAAIQQLAAAVCSMQTTITTGTTPTVTRSAPPARAPRRTPREQRRGNRRAGARRSTPDEEPSDDGSSSSSTPDEEPSDDGSSSSSSDSSEESVDDSSSSSDDAESSSSSSSSADDEAEFHRRQGERERRRHHNRHEPVRRQNVKDLELPTYVPSPEVSVSTWIDRIDLILTGAEESGRGSWTDRSLYFIVGGKLQEDAARWWVNLSRRLNEHKKRWSYLKRALLRRYGERLDKATAEWRVNSRVLMPGETYADFGAGLRSAAGRNKVRERVFVAQFIRCLDKTTRKLVLQDPKPKTLEKAIKKATKIDDPYDNVARGMTNIGQPWPSAPTANLAPMTSNAGQTTVIPGIGSMNLPLDMMQQQPTIEIERDSGAVTLFTNPQGGWSNPSGTWTRPPGREWNGKYWAEKKKAPRKKPTPSPADRTEDKKSAKKLKMKQMHDSIEDEPDVMPRKGTSTRGHSTATESTRR</sequence>
<gene>
    <name evidence="2" type="ORF">PF010_g19500</name>
</gene>
<dbReference type="EMBL" id="QXFX01001573">
    <property type="protein sequence ID" value="KAE9088069.1"/>
    <property type="molecule type" value="Genomic_DNA"/>
</dbReference>
<feature type="compositionally biased region" description="Polar residues" evidence="1">
    <location>
        <begin position="590"/>
        <end position="605"/>
    </location>
</feature>
<feature type="compositionally biased region" description="Basic and acidic residues" evidence="1">
    <location>
        <begin position="533"/>
        <end position="546"/>
    </location>
</feature>
<feature type="compositionally biased region" description="Low complexity" evidence="1">
    <location>
        <begin position="159"/>
        <end position="170"/>
    </location>
</feature>
<evidence type="ECO:0000313" key="3">
    <source>
        <dbReference type="Proteomes" id="UP000488956"/>
    </source>
</evidence>
<dbReference type="PANTHER" id="PTHR23184">
    <property type="entry name" value="TETRATRICOPEPTIDE REPEAT PROTEIN 14"/>
    <property type="match status" value="1"/>
</dbReference>
<name>A0A6G0KGZ5_9STRA</name>
<feature type="compositionally biased region" description="Acidic residues" evidence="1">
    <location>
        <begin position="28"/>
        <end position="39"/>
    </location>
</feature>
<feature type="compositionally biased region" description="Low complexity" evidence="1">
    <location>
        <begin position="80"/>
        <end position="91"/>
    </location>
</feature>
<comment type="caution">
    <text evidence="2">The sequence shown here is derived from an EMBL/GenBank/DDBJ whole genome shotgun (WGS) entry which is preliminary data.</text>
</comment>
<feature type="compositionally biased region" description="Low complexity" evidence="1">
    <location>
        <begin position="233"/>
        <end position="250"/>
    </location>
</feature>
<feature type="compositionally biased region" description="Polar residues" evidence="1">
    <location>
        <begin position="516"/>
        <end position="529"/>
    </location>
</feature>
<reference evidence="2 3" key="1">
    <citation type="submission" date="2018-09" db="EMBL/GenBank/DDBJ databases">
        <title>Genomic investigation of the strawberry pathogen Phytophthora fragariae indicates pathogenicity is determined by transcriptional variation in three key races.</title>
        <authorList>
            <person name="Adams T.M."/>
            <person name="Armitage A.D."/>
            <person name="Sobczyk M.K."/>
            <person name="Bates H.J."/>
            <person name="Dunwell J.M."/>
            <person name="Nellist C.F."/>
            <person name="Harrison R.J."/>
        </authorList>
    </citation>
    <scope>NUCLEOTIDE SEQUENCE [LARGE SCALE GENOMIC DNA]</scope>
    <source>
        <strain evidence="2 3">ONT-3</strain>
    </source>
</reference>
<feature type="region of interest" description="Disordered" evidence="1">
    <location>
        <begin position="516"/>
        <end position="605"/>
    </location>
</feature>
<evidence type="ECO:0000313" key="2">
    <source>
        <dbReference type="EMBL" id="KAE9088069.1"/>
    </source>
</evidence>
<feature type="compositionally biased region" description="Basic and acidic residues" evidence="1">
    <location>
        <begin position="256"/>
        <end position="265"/>
    </location>
</feature>
<feature type="region of interest" description="Disordered" evidence="1">
    <location>
        <begin position="1"/>
        <end position="103"/>
    </location>
</feature>
<evidence type="ECO:0000256" key="1">
    <source>
        <dbReference type="SAM" id="MobiDB-lite"/>
    </source>
</evidence>
<evidence type="ECO:0008006" key="4">
    <source>
        <dbReference type="Google" id="ProtNLM"/>
    </source>
</evidence>
<accession>A0A6G0KGZ5</accession>
<dbReference type="AlphaFoldDB" id="A0A6G0KGZ5"/>
<dbReference type="InterPro" id="IPR039190">
    <property type="entry name" value="TTC14"/>
</dbReference>
<feature type="compositionally biased region" description="Basic residues" evidence="1">
    <location>
        <begin position="1"/>
        <end position="20"/>
    </location>
</feature>
<dbReference type="Proteomes" id="UP000488956">
    <property type="component" value="Unassembled WGS sequence"/>
</dbReference>
<organism evidence="2 3">
    <name type="scientific">Phytophthora fragariae</name>
    <dbReference type="NCBI Taxonomy" id="53985"/>
    <lineage>
        <taxon>Eukaryota</taxon>
        <taxon>Sar</taxon>
        <taxon>Stramenopiles</taxon>
        <taxon>Oomycota</taxon>
        <taxon>Peronosporomycetes</taxon>
        <taxon>Peronosporales</taxon>
        <taxon>Peronosporaceae</taxon>
        <taxon>Phytophthora</taxon>
    </lineage>
</organism>